<evidence type="ECO:0000256" key="1">
    <source>
        <dbReference type="SAM" id="MobiDB-lite"/>
    </source>
</evidence>
<comment type="caution">
    <text evidence="3">The sequence shown here is derived from an EMBL/GenBank/DDBJ whole genome shotgun (WGS) entry which is preliminary data.</text>
</comment>
<feature type="domain" description="PGG" evidence="2">
    <location>
        <begin position="638"/>
        <end position="666"/>
    </location>
</feature>
<dbReference type="InterPro" id="IPR026961">
    <property type="entry name" value="PGG_dom"/>
</dbReference>
<evidence type="ECO:0000259" key="2">
    <source>
        <dbReference type="Pfam" id="PF13962"/>
    </source>
</evidence>
<dbReference type="PANTHER" id="PTHR24177">
    <property type="entry name" value="CASKIN"/>
    <property type="match status" value="1"/>
</dbReference>
<organism evidence="3 4">
    <name type="scientific">Acer negundo</name>
    <name type="common">Box elder</name>
    <dbReference type="NCBI Taxonomy" id="4023"/>
    <lineage>
        <taxon>Eukaryota</taxon>
        <taxon>Viridiplantae</taxon>
        <taxon>Streptophyta</taxon>
        <taxon>Embryophyta</taxon>
        <taxon>Tracheophyta</taxon>
        <taxon>Spermatophyta</taxon>
        <taxon>Magnoliopsida</taxon>
        <taxon>eudicotyledons</taxon>
        <taxon>Gunneridae</taxon>
        <taxon>Pentapetalae</taxon>
        <taxon>rosids</taxon>
        <taxon>malvids</taxon>
        <taxon>Sapindales</taxon>
        <taxon>Sapindaceae</taxon>
        <taxon>Hippocastanoideae</taxon>
        <taxon>Acereae</taxon>
        <taxon>Acer</taxon>
    </lineage>
</organism>
<feature type="region of interest" description="Disordered" evidence="1">
    <location>
        <begin position="276"/>
        <end position="310"/>
    </location>
</feature>
<dbReference type="SMART" id="SM00248">
    <property type="entry name" value="ANK"/>
    <property type="match status" value="5"/>
</dbReference>
<reference evidence="3" key="2">
    <citation type="submission" date="2023-02" db="EMBL/GenBank/DDBJ databases">
        <authorList>
            <person name="Swenson N.G."/>
            <person name="Wegrzyn J.L."/>
            <person name="Mcevoy S.L."/>
        </authorList>
    </citation>
    <scope>NUCLEOTIDE SEQUENCE</scope>
    <source>
        <strain evidence="3">91603</strain>
        <tissue evidence="3">Leaf</tissue>
    </source>
</reference>
<reference evidence="3" key="1">
    <citation type="journal article" date="2022" name="Plant J.">
        <title>Strategies of tolerance reflected in two North American maple genomes.</title>
        <authorList>
            <person name="McEvoy S.L."/>
            <person name="Sezen U.U."/>
            <person name="Trouern-Trend A."/>
            <person name="McMahon S.M."/>
            <person name="Schaberg P.G."/>
            <person name="Yang J."/>
            <person name="Wegrzyn J.L."/>
            <person name="Swenson N.G."/>
        </authorList>
    </citation>
    <scope>NUCLEOTIDE SEQUENCE</scope>
    <source>
        <strain evidence="3">91603</strain>
    </source>
</reference>
<dbReference type="Pfam" id="PF13962">
    <property type="entry name" value="PGG"/>
    <property type="match status" value="1"/>
</dbReference>
<dbReference type="GO" id="GO:0016020">
    <property type="term" value="C:membrane"/>
    <property type="evidence" value="ECO:0007669"/>
    <property type="project" value="TreeGrafter"/>
</dbReference>
<protein>
    <recommendedName>
        <fullName evidence="2">PGG domain-containing protein</fullName>
    </recommendedName>
</protein>
<feature type="compositionally biased region" description="Polar residues" evidence="1">
    <location>
        <begin position="294"/>
        <end position="310"/>
    </location>
</feature>
<evidence type="ECO:0000313" key="4">
    <source>
        <dbReference type="Proteomes" id="UP001064489"/>
    </source>
</evidence>
<dbReference type="InterPro" id="IPR002083">
    <property type="entry name" value="MATH/TRAF_dom"/>
</dbReference>
<name>A0AAD5JLH6_ACENE</name>
<keyword evidence="4" id="KW-1185">Reference proteome</keyword>
<dbReference type="InterPro" id="IPR036770">
    <property type="entry name" value="Ankyrin_rpt-contain_sf"/>
</dbReference>
<dbReference type="InterPro" id="IPR002110">
    <property type="entry name" value="Ankyrin_rpt"/>
</dbReference>
<gene>
    <name evidence="3" type="ORF">LWI28_004592</name>
</gene>
<dbReference type="AlphaFoldDB" id="A0AAD5JLH6"/>
<accession>A0AAD5JLH6</accession>
<dbReference type="Proteomes" id="UP001064489">
    <property type="component" value="Chromosome 1"/>
</dbReference>
<evidence type="ECO:0000313" key="3">
    <source>
        <dbReference type="EMBL" id="KAI9194264.1"/>
    </source>
</evidence>
<dbReference type="CDD" id="cd00121">
    <property type="entry name" value="MATH"/>
    <property type="match status" value="1"/>
</dbReference>
<sequence>MGIGKYITSDTFVISGYAWAVYFYPDGKSLEIRALFELTLMDQSGEKRHKVHTKFGRVLESGPYALKYRGSMWIIDRRARELNKHYRLGCQVVLTTTYSARHHLNRRHTISRPSRSTYAFKIVVFHEYWEMDNKEVAIALYRRATELDNPVARKTEAVSDNMIKPPKVEADESIEGYIWLAEHSSYYRGLLSGNCSHPLRHLCSGLSLRLCLVFPGGGFPTTSSSSSAFSRHVFTDHLSPEKILQTPSVKNLSVQSFLSCNCPLLRLVKRRLSSNKQSGKMEAGSDTDPENLAPTIQQPEIDNSVTSSLQASQNRNTLLREAAQNGKWEEAASLLDDDPSMAVAVITDEYETALHVATGASRISFVTEIIKRMEPKHLEMRDGNQNTAFIIAVIAGNIEIATVMLDKNLQLLKIRDSRDLALKLVKDTSVLAVIRDKNEHTALHVLARKPSSIFEMKSTGNQESMSTPAPLQLVNHLWNEVEQVFVIYKELITKPSNLLFDAARLGNSGFLDVLISSYPSLVHELDENGRTIFHVAIWYNQIDVFRLIKKIGFNKEIIAARVDRDANNILHLAAKYPDQSPESGLSSVALEMQKRLIIFQEVEKLIQPSLRGAKNADDLTPQQLFAKEHKDLQRSGAQWMDSTANACSLVATLIATVVFAAAFTVPAIPVQGDWEECNRLIEEDPSMVRTAITEHEYDTALHVATKTEQTGFALRIMGRMNLAALTVFGAIYKFINTRGQGGFLDWNSTFSCYYQAC</sequence>
<dbReference type="Gene3D" id="1.25.40.20">
    <property type="entry name" value="Ankyrin repeat-containing domain"/>
    <property type="match status" value="2"/>
</dbReference>
<proteinExistence type="predicted"/>
<dbReference type="PANTHER" id="PTHR24177:SF356">
    <property type="entry name" value="ANKYRIN REPEAT PLANT-LIKE PROTEIN"/>
    <property type="match status" value="1"/>
</dbReference>
<dbReference type="SUPFAM" id="SSF49599">
    <property type="entry name" value="TRAF domain-like"/>
    <property type="match status" value="1"/>
</dbReference>
<dbReference type="SUPFAM" id="SSF48403">
    <property type="entry name" value="Ankyrin repeat"/>
    <property type="match status" value="1"/>
</dbReference>
<dbReference type="EMBL" id="JAJSOW010000003">
    <property type="protein sequence ID" value="KAI9194264.1"/>
    <property type="molecule type" value="Genomic_DNA"/>
</dbReference>